<feature type="non-terminal residue" evidence="1">
    <location>
        <position position="144"/>
    </location>
</feature>
<proteinExistence type="predicted"/>
<reference evidence="1" key="1">
    <citation type="submission" date="2021-06" db="EMBL/GenBank/DDBJ databases">
        <authorList>
            <person name="Kallberg Y."/>
            <person name="Tangrot J."/>
            <person name="Rosling A."/>
        </authorList>
    </citation>
    <scope>NUCLEOTIDE SEQUENCE</scope>
    <source>
        <strain evidence="1">AU212A</strain>
    </source>
</reference>
<gene>
    <name evidence="1" type="ORF">SCALOS_LOCUS10690</name>
</gene>
<dbReference type="EMBL" id="CAJVPM010041386">
    <property type="protein sequence ID" value="CAG8706102.1"/>
    <property type="molecule type" value="Genomic_DNA"/>
</dbReference>
<sequence length="144" mass="17173">MQSNKINPTELSKLIHISRQKGCVDTLVHLETKTNLINLINDFNDDGITLDSIQFEYFKRYNRVLTYSEELRIEDLMKHMTGIFHVTKIGSELIVLKIKPEVRCMLGIEMHNNQEPKERYSHFSHLPLLYEQKKDYQYYQKSHE</sequence>
<evidence type="ECO:0000313" key="2">
    <source>
        <dbReference type="Proteomes" id="UP000789860"/>
    </source>
</evidence>
<accession>A0ACA9PGR4</accession>
<comment type="caution">
    <text evidence="1">The sequence shown here is derived from an EMBL/GenBank/DDBJ whole genome shotgun (WGS) entry which is preliminary data.</text>
</comment>
<protein>
    <submittedName>
        <fullName evidence="1">633_t:CDS:1</fullName>
    </submittedName>
</protein>
<evidence type="ECO:0000313" key="1">
    <source>
        <dbReference type="EMBL" id="CAG8706102.1"/>
    </source>
</evidence>
<name>A0ACA9PGR4_9GLOM</name>
<dbReference type="Proteomes" id="UP000789860">
    <property type="component" value="Unassembled WGS sequence"/>
</dbReference>
<organism evidence="1 2">
    <name type="scientific">Scutellospora calospora</name>
    <dbReference type="NCBI Taxonomy" id="85575"/>
    <lineage>
        <taxon>Eukaryota</taxon>
        <taxon>Fungi</taxon>
        <taxon>Fungi incertae sedis</taxon>
        <taxon>Mucoromycota</taxon>
        <taxon>Glomeromycotina</taxon>
        <taxon>Glomeromycetes</taxon>
        <taxon>Diversisporales</taxon>
        <taxon>Gigasporaceae</taxon>
        <taxon>Scutellospora</taxon>
    </lineage>
</organism>
<keyword evidence="2" id="KW-1185">Reference proteome</keyword>